<feature type="transmembrane region" description="Helical" evidence="7">
    <location>
        <begin position="112"/>
        <end position="131"/>
    </location>
</feature>
<comment type="subcellular location">
    <subcellularLocation>
        <location evidence="1">Cell membrane</location>
        <topology evidence="1">Multi-pass membrane protein</topology>
    </subcellularLocation>
</comment>
<evidence type="ECO:0000256" key="3">
    <source>
        <dbReference type="ARBA" id="ARBA00022475"/>
    </source>
</evidence>
<sequence>MNRDPDMTLQTIGVTLLRISLGIMFLAHSVILKWLTFTPAGTAQFFVSIGLPAWTAYATLAAEIIGGGMLVLGIQARWAALALSPILLGALGVHAGNGWVFTATGGGWEYPLYLLVLSLAQVLLGDGALVLSRSILPRRFSNALMGA</sequence>
<keyword evidence="4 7" id="KW-0812">Transmembrane</keyword>
<name>A0ABW5DU14_9PROT</name>
<dbReference type="Proteomes" id="UP001597295">
    <property type="component" value="Unassembled WGS sequence"/>
</dbReference>
<evidence type="ECO:0000256" key="7">
    <source>
        <dbReference type="SAM" id="Phobius"/>
    </source>
</evidence>
<evidence type="ECO:0000256" key="1">
    <source>
        <dbReference type="ARBA" id="ARBA00004651"/>
    </source>
</evidence>
<accession>A0ABW5DU14</accession>
<feature type="transmembrane region" description="Helical" evidence="7">
    <location>
        <begin position="12"/>
        <end position="31"/>
    </location>
</feature>
<dbReference type="InterPro" id="IPR051907">
    <property type="entry name" value="DoxX-like_oxidoreductase"/>
</dbReference>
<evidence type="ECO:0000313" key="9">
    <source>
        <dbReference type="Proteomes" id="UP001597295"/>
    </source>
</evidence>
<evidence type="ECO:0000256" key="4">
    <source>
        <dbReference type="ARBA" id="ARBA00022692"/>
    </source>
</evidence>
<dbReference type="EMBL" id="JBHUIP010000014">
    <property type="protein sequence ID" value="MFD2264638.1"/>
    <property type="molecule type" value="Genomic_DNA"/>
</dbReference>
<feature type="transmembrane region" description="Helical" evidence="7">
    <location>
        <begin position="79"/>
        <end position="100"/>
    </location>
</feature>
<evidence type="ECO:0000256" key="5">
    <source>
        <dbReference type="ARBA" id="ARBA00022989"/>
    </source>
</evidence>
<evidence type="ECO:0000256" key="2">
    <source>
        <dbReference type="ARBA" id="ARBA00006679"/>
    </source>
</evidence>
<keyword evidence="3" id="KW-1003">Cell membrane</keyword>
<dbReference type="RefSeq" id="WP_379877749.1">
    <property type="nucleotide sequence ID" value="NZ_JBHUIP010000014.1"/>
</dbReference>
<gene>
    <name evidence="8" type="ORF">ACFSM5_17165</name>
</gene>
<reference evidence="9" key="1">
    <citation type="journal article" date="2019" name="Int. J. Syst. Evol. Microbiol.">
        <title>The Global Catalogue of Microorganisms (GCM) 10K type strain sequencing project: providing services to taxonomists for standard genome sequencing and annotation.</title>
        <authorList>
            <consortium name="The Broad Institute Genomics Platform"/>
            <consortium name="The Broad Institute Genome Sequencing Center for Infectious Disease"/>
            <person name="Wu L."/>
            <person name="Ma J."/>
        </authorList>
    </citation>
    <scope>NUCLEOTIDE SEQUENCE [LARGE SCALE GENOMIC DNA]</scope>
    <source>
        <strain evidence="9">CGMCC 1.19062</strain>
    </source>
</reference>
<keyword evidence="9" id="KW-1185">Reference proteome</keyword>
<feature type="transmembrane region" description="Helical" evidence="7">
    <location>
        <begin position="51"/>
        <end position="72"/>
    </location>
</feature>
<dbReference type="PANTHER" id="PTHR33452:SF1">
    <property type="entry name" value="INNER MEMBRANE PROTEIN YPHA-RELATED"/>
    <property type="match status" value="1"/>
</dbReference>
<evidence type="ECO:0000256" key="6">
    <source>
        <dbReference type="ARBA" id="ARBA00023136"/>
    </source>
</evidence>
<keyword evidence="5 7" id="KW-1133">Transmembrane helix</keyword>
<evidence type="ECO:0000313" key="8">
    <source>
        <dbReference type="EMBL" id="MFD2264638.1"/>
    </source>
</evidence>
<organism evidence="8 9">
    <name type="scientific">Lacibacterium aquatile</name>
    <dbReference type="NCBI Taxonomy" id="1168082"/>
    <lineage>
        <taxon>Bacteria</taxon>
        <taxon>Pseudomonadati</taxon>
        <taxon>Pseudomonadota</taxon>
        <taxon>Alphaproteobacteria</taxon>
        <taxon>Rhodospirillales</taxon>
        <taxon>Rhodospirillaceae</taxon>
    </lineage>
</organism>
<dbReference type="Pfam" id="PF07681">
    <property type="entry name" value="DoxX"/>
    <property type="match status" value="1"/>
</dbReference>
<protein>
    <submittedName>
        <fullName evidence="8">DoxX family protein</fullName>
    </submittedName>
</protein>
<comment type="similarity">
    <text evidence="2">Belongs to the DoxX family.</text>
</comment>
<keyword evidence="6 7" id="KW-0472">Membrane</keyword>
<dbReference type="PANTHER" id="PTHR33452">
    <property type="entry name" value="OXIDOREDUCTASE CATD-RELATED"/>
    <property type="match status" value="1"/>
</dbReference>
<dbReference type="InterPro" id="IPR032808">
    <property type="entry name" value="DoxX"/>
</dbReference>
<proteinExistence type="inferred from homology"/>
<comment type="caution">
    <text evidence="8">The sequence shown here is derived from an EMBL/GenBank/DDBJ whole genome shotgun (WGS) entry which is preliminary data.</text>
</comment>